<reference evidence="1 2" key="1">
    <citation type="submission" date="2018-08" db="EMBL/GenBank/DDBJ databases">
        <title>Genomic Encyclopedia of Archaeal and Bacterial Type Strains, Phase II (KMG-II): from individual species to whole genera.</title>
        <authorList>
            <person name="Goeker M."/>
        </authorList>
    </citation>
    <scope>NUCLEOTIDE SEQUENCE [LARGE SCALE GENOMIC DNA]</scope>
    <source>
        <strain evidence="1 2">DSM 2261</strain>
    </source>
</reference>
<gene>
    <name evidence="1" type="ORF">ATI61_109127</name>
</gene>
<comment type="caution">
    <text evidence="1">The sequence shown here is derived from an EMBL/GenBank/DDBJ whole genome shotgun (WGS) entry which is preliminary data.</text>
</comment>
<proteinExistence type="predicted"/>
<dbReference type="InterPro" id="IPR036177">
    <property type="entry name" value="Peptidase_M55_sf"/>
</dbReference>
<keyword evidence="2" id="KW-1185">Reference proteome</keyword>
<name>A0ABX9JVB1_9BACT</name>
<dbReference type="EMBL" id="QUMU01000009">
    <property type="protein sequence ID" value="REG27790.1"/>
    <property type="molecule type" value="Genomic_DNA"/>
</dbReference>
<accession>A0ABX9JVB1</accession>
<evidence type="ECO:0000313" key="2">
    <source>
        <dbReference type="Proteomes" id="UP000256345"/>
    </source>
</evidence>
<dbReference type="Proteomes" id="UP000256345">
    <property type="component" value="Unassembled WGS sequence"/>
</dbReference>
<dbReference type="Pfam" id="PF04951">
    <property type="entry name" value="Peptidase_M55"/>
    <property type="match status" value="1"/>
</dbReference>
<dbReference type="SUPFAM" id="SSF63992">
    <property type="entry name" value="Dipeptide transport protein"/>
    <property type="match status" value="1"/>
</dbReference>
<protein>
    <submittedName>
        <fullName evidence="1">D-amino peptidase</fullName>
    </submittedName>
</protein>
<organism evidence="1 2">
    <name type="scientific">Archangium gephyra</name>
    <dbReference type="NCBI Taxonomy" id="48"/>
    <lineage>
        <taxon>Bacteria</taxon>
        <taxon>Pseudomonadati</taxon>
        <taxon>Myxococcota</taxon>
        <taxon>Myxococcia</taxon>
        <taxon>Myxococcales</taxon>
        <taxon>Cystobacterineae</taxon>
        <taxon>Archangiaceae</taxon>
        <taxon>Archangium</taxon>
    </lineage>
</organism>
<dbReference type="Gene3D" id="3.40.50.10780">
    <property type="entry name" value="Dipeptide transport protein"/>
    <property type="match status" value="1"/>
</dbReference>
<evidence type="ECO:0000313" key="1">
    <source>
        <dbReference type="EMBL" id="REG27790.1"/>
    </source>
</evidence>
<dbReference type="RefSeq" id="WP_116120568.1">
    <property type="nucleotide sequence ID" value="NZ_QUMU01000009.1"/>
</dbReference>
<dbReference type="InterPro" id="IPR027476">
    <property type="entry name" value="DppA_N"/>
</dbReference>
<sequence>MRGRQALLVVDLEGVAGVDSPGALISGMPEYTRARALLTAEVNAAVEGLLAAGFHRVRVSDSHLCGSGESNLLPEALHPAAEPCFLPEDAYAAPLFEDVEAVACLGMHAAAGPVGFAAHTVDVLGAWTCAGRALSEADLVLALAAEAGVPAVFVSGDDVLQAQLGGRVAYVRTKVALSSTRAYSREPEAVLPELTHAAALPARHVEPLPDVPLVLTFKSGHQAALAAQAGARRLDPYRVEVEGCTFRERYTRALEAASAAGAVLADAVAEGPGGPGFLRDATALFRLRGPPAHPPAPRTEAVDRALGAFLSLTQGEDDESRALRALTLHMLEGHAPGAFARRGLGPTLEAAVAALAEVPLALPDGLSPDVGMARVDAWYVRRERGLPHAPLEPSPLRAYLEHLADEGHGLHAWLLGEMAATRGLDVRLPFPARAMRDVSRVADLYWLTHLYLLDTRYLRAAPRHPDATAWTEELLVATPWVVEQGNVDLGAELAFCLQCVGEAGGGAHEALLALLESHQQPDGCMEDAHATAGALLAFAGAEERLPGFPR</sequence>
<dbReference type="InterPro" id="IPR007035">
    <property type="entry name" value="Peptidase_M55"/>
</dbReference>